<dbReference type="InterPro" id="IPR035906">
    <property type="entry name" value="MetI-like_sf"/>
</dbReference>
<dbReference type="AlphaFoldDB" id="A0A060VIK2"/>
<evidence type="ECO:0000256" key="8">
    <source>
        <dbReference type="ARBA" id="ARBA00023136"/>
    </source>
</evidence>
<dbReference type="InterPro" id="IPR051322">
    <property type="entry name" value="AA_ABC_Transporter_Permease"/>
</dbReference>
<dbReference type="Pfam" id="PF00528">
    <property type="entry name" value="BPD_transp_1"/>
    <property type="match status" value="1"/>
</dbReference>
<feature type="domain" description="ABC transmembrane type-1" evidence="12">
    <location>
        <begin position="18"/>
        <end position="213"/>
    </location>
</feature>
<proteinExistence type="inferred from homology"/>
<keyword evidence="6 11" id="KW-0812">Transmembrane</keyword>
<evidence type="ECO:0000256" key="1">
    <source>
        <dbReference type="ARBA" id="ARBA00004429"/>
    </source>
</evidence>
<dbReference type="GO" id="GO:0048473">
    <property type="term" value="P:D-methionine transmembrane transport"/>
    <property type="evidence" value="ECO:0007669"/>
    <property type="project" value="TreeGrafter"/>
</dbReference>
<sequence>MFDLIDTAITGDQFLLALHDTLIMVAISLGFGALIGVPLGIVLVVCRPGGIVANPVVHQALNPLINVLRSLPFIILLIVILPFTRLLVGTTIGTAGAIVPLIVFVAPYIARLVESSLLEVDEGILEAADAMGATPLQTVWHFMLPEAAASLILALTTATIGLLGATAMAGTVGGGGIGDLAITYGYQRFDAFATLTTALVLIVIVQLIQTLGTRLARRLRRD</sequence>
<feature type="transmembrane region" description="Helical" evidence="11">
    <location>
        <begin position="22"/>
        <end position="46"/>
    </location>
</feature>
<evidence type="ECO:0000313" key="13">
    <source>
        <dbReference type="EMBL" id="STW38938.1"/>
    </source>
</evidence>
<organism evidence="13 14">
    <name type="scientific">Klebsiella pneumoniae</name>
    <dbReference type="NCBI Taxonomy" id="573"/>
    <lineage>
        <taxon>Bacteria</taxon>
        <taxon>Pseudomonadati</taxon>
        <taxon>Pseudomonadota</taxon>
        <taxon>Gammaproteobacteria</taxon>
        <taxon>Enterobacterales</taxon>
        <taxon>Enterobacteriaceae</taxon>
        <taxon>Klebsiella/Raoultella group</taxon>
        <taxon>Klebsiella</taxon>
        <taxon>Klebsiella pneumoniae complex</taxon>
    </lineage>
</organism>
<feature type="transmembrane region" description="Helical" evidence="11">
    <location>
        <begin position="90"/>
        <end position="110"/>
    </location>
</feature>
<dbReference type="Gene3D" id="1.10.3720.10">
    <property type="entry name" value="MetI-like"/>
    <property type="match status" value="1"/>
</dbReference>
<feature type="transmembrane region" description="Helical" evidence="11">
    <location>
        <begin position="192"/>
        <end position="212"/>
    </location>
</feature>
<dbReference type="InterPro" id="IPR000515">
    <property type="entry name" value="MetI-like"/>
</dbReference>
<keyword evidence="4" id="KW-1003">Cell membrane</keyword>
<name>A0A060VIK2_KLEPN</name>
<evidence type="ECO:0000256" key="9">
    <source>
        <dbReference type="ARBA" id="ARBA00037265"/>
    </source>
</evidence>
<dbReference type="RefSeq" id="WP_044244614.1">
    <property type="nucleotide sequence ID" value="NZ_BIIT01000001.1"/>
</dbReference>
<dbReference type="SUPFAM" id="SSF161098">
    <property type="entry name" value="MetI-like"/>
    <property type="match status" value="1"/>
</dbReference>
<keyword evidence="7 11" id="KW-1133">Transmembrane helix</keyword>
<evidence type="ECO:0000256" key="6">
    <source>
        <dbReference type="ARBA" id="ARBA00022692"/>
    </source>
</evidence>
<reference evidence="13 14" key="1">
    <citation type="submission" date="2018-06" db="EMBL/GenBank/DDBJ databases">
        <authorList>
            <consortium name="Pathogen Informatics"/>
            <person name="Doyle S."/>
        </authorList>
    </citation>
    <scope>NUCLEOTIDE SEQUENCE [LARGE SCALE GENOMIC DNA]</scope>
    <source>
        <strain evidence="13 14">NCTC9617</strain>
    </source>
</reference>
<feature type="transmembrane region" description="Helical" evidence="11">
    <location>
        <begin position="67"/>
        <end position="84"/>
    </location>
</feature>
<dbReference type="GO" id="GO:0005886">
    <property type="term" value="C:plasma membrane"/>
    <property type="evidence" value="ECO:0007669"/>
    <property type="project" value="UniProtKB-SubCell"/>
</dbReference>
<dbReference type="FunFam" id="1.10.3720.10:FF:000002">
    <property type="entry name" value="D-methionine ABC transporter permease MetI"/>
    <property type="match status" value="1"/>
</dbReference>
<evidence type="ECO:0000256" key="3">
    <source>
        <dbReference type="ARBA" id="ARBA00022448"/>
    </source>
</evidence>
<evidence type="ECO:0000256" key="5">
    <source>
        <dbReference type="ARBA" id="ARBA00022519"/>
    </source>
</evidence>
<dbReference type="PANTHER" id="PTHR30450">
    <property type="entry name" value="ABC TRANSPORTER PERMEASE"/>
    <property type="match status" value="1"/>
</dbReference>
<dbReference type="PROSITE" id="PS50928">
    <property type="entry name" value="ABC_TM1"/>
    <property type="match status" value="1"/>
</dbReference>
<dbReference type="CDD" id="cd06261">
    <property type="entry name" value="TM_PBP2"/>
    <property type="match status" value="1"/>
</dbReference>
<evidence type="ECO:0000259" key="12">
    <source>
        <dbReference type="PROSITE" id="PS50928"/>
    </source>
</evidence>
<comment type="subcellular location">
    <subcellularLocation>
        <location evidence="1">Cell inner membrane</location>
        <topology evidence="1">Multi-pass membrane protein</topology>
    </subcellularLocation>
    <subcellularLocation>
        <location evidence="11">Cell membrane</location>
        <topology evidence="11">Multi-pass membrane protein</topology>
    </subcellularLocation>
</comment>
<dbReference type="PANTHER" id="PTHR30450:SF14">
    <property type="entry name" value="TRANSPORTER, PERMEASE PROTEIN, PUTATIVE-RELATED"/>
    <property type="match status" value="1"/>
</dbReference>
<gene>
    <name evidence="13" type="primary">metI_1</name>
    <name evidence="13" type="ORF">NCTC9617_00457</name>
</gene>
<keyword evidence="5" id="KW-0997">Cell inner membrane</keyword>
<evidence type="ECO:0000256" key="10">
    <source>
        <dbReference type="ARBA" id="ARBA00040727"/>
    </source>
</evidence>
<evidence type="ECO:0000313" key="14">
    <source>
        <dbReference type="Proteomes" id="UP000255167"/>
    </source>
</evidence>
<comment type="similarity">
    <text evidence="2">Belongs to the binding-protein-dependent transport system permease family. CysTW subfamily.</text>
</comment>
<accession>A0A060VIK2</accession>
<keyword evidence="3 11" id="KW-0813">Transport</keyword>
<dbReference type="EMBL" id="UGNC01000004">
    <property type="protein sequence ID" value="STW38938.1"/>
    <property type="molecule type" value="Genomic_DNA"/>
</dbReference>
<feature type="transmembrane region" description="Helical" evidence="11">
    <location>
        <begin position="151"/>
        <end position="172"/>
    </location>
</feature>
<dbReference type="Proteomes" id="UP000255167">
    <property type="component" value="Unassembled WGS sequence"/>
</dbReference>
<comment type="function">
    <text evidence="9">Part of the binding-protein-dependent transport system for D-methionine and the toxic methionine analog alpha-methyl-methionine. Probably responsible for the translocation of the substrate across the membrane.</text>
</comment>
<protein>
    <recommendedName>
        <fullName evidence="10">D-methionine transport system permease protein MetI</fullName>
    </recommendedName>
</protein>
<keyword evidence="8 11" id="KW-0472">Membrane</keyword>
<evidence type="ECO:0000256" key="2">
    <source>
        <dbReference type="ARBA" id="ARBA00007069"/>
    </source>
</evidence>
<evidence type="ECO:0000256" key="7">
    <source>
        <dbReference type="ARBA" id="ARBA00022989"/>
    </source>
</evidence>
<evidence type="ECO:0000256" key="11">
    <source>
        <dbReference type="RuleBase" id="RU363032"/>
    </source>
</evidence>
<evidence type="ECO:0000256" key="4">
    <source>
        <dbReference type="ARBA" id="ARBA00022475"/>
    </source>
</evidence>